<evidence type="ECO:0000259" key="4">
    <source>
        <dbReference type="PROSITE" id="PS51671"/>
    </source>
</evidence>
<dbReference type="PANTHER" id="PTHR31096:SF15">
    <property type="entry name" value="ACT DOMAIN-CONTAINING PROTEIN ACR"/>
    <property type="match status" value="1"/>
</dbReference>
<evidence type="ECO:0000256" key="1">
    <source>
        <dbReference type="ARBA" id="ARBA00022737"/>
    </source>
</evidence>
<dbReference type="Pfam" id="PF01842">
    <property type="entry name" value="ACT"/>
    <property type="match status" value="2"/>
</dbReference>
<evidence type="ECO:0000313" key="5">
    <source>
        <dbReference type="EMBL" id="KAI0530649.1"/>
    </source>
</evidence>
<dbReference type="OrthoDB" id="2019938at2759"/>
<gene>
    <name evidence="5" type="ORF">KFK09_000196</name>
</gene>
<comment type="caution">
    <text evidence="5">The sequence shown here is derived from an EMBL/GenBank/DDBJ whole genome shotgun (WGS) entry which is preliminary data.</text>
</comment>
<comment type="function">
    <text evidence="2">Binds amino acids.</text>
</comment>
<keyword evidence="6" id="KW-1185">Reference proteome</keyword>
<dbReference type="GO" id="GO:0016597">
    <property type="term" value="F:amino acid binding"/>
    <property type="evidence" value="ECO:0007669"/>
    <property type="project" value="UniProtKB-UniRule"/>
</dbReference>
<keyword evidence="1 2" id="KW-0677">Repeat</keyword>
<dbReference type="AlphaFoldDB" id="A0A8T3CD86"/>
<evidence type="ECO:0000256" key="2">
    <source>
        <dbReference type="RuleBase" id="RU369043"/>
    </source>
</evidence>
<dbReference type="PROSITE" id="PS51671">
    <property type="entry name" value="ACT"/>
    <property type="match status" value="3"/>
</dbReference>
<proteinExistence type="predicted"/>
<feature type="domain" description="ACT" evidence="4">
    <location>
        <begin position="128"/>
        <end position="205"/>
    </location>
</feature>
<dbReference type="InterPro" id="IPR045865">
    <property type="entry name" value="ACT-like_dom_sf"/>
</dbReference>
<dbReference type="SUPFAM" id="SSF55021">
    <property type="entry name" value="ACT-like"/>
    <property type="match status" value="3"/>
</dbReference>
<feature type="region of interest" description="Disordered" evidence="3">
    <location>
        <begin position="530"/>
        <end position="597"/>
    </location>
</feature>
<dbReference type="InterPro" id="IPR040217">
    <property type="entry name" value="ACR1-12"/>
</dbReference>
<evidence type="ECO:0000256" key="3">
    <source>
        <dbReference type="SAM" id="MobiDB-lite"/>
    </source>
</evidence>
<dbReference type="CDD" id="cd04897">
    <property type="entry name" value="ACT_ACR_3"/>
    <property type="match status" value="1"/>
</dbReference>
<dbReference type="EMBL" id="JAGYWB010000001">
    <property type="protein sequence ID" value="KAI0530649.1"/>
    <property type="molecule type" value="Genomic_DNA"/>
</dbReference>
<evidence type="ECO:0000313" key="6">
    <source>
        <dbReference type="Proteomes" id="UP000829196"/>
    </source>
</evidence>
<reference evidence="5" key="1">
    <citation type="journal article" date="2022" name="Front. Genet.">
        <title>Chromosome-Scale Assembly of the Dendrobium nobile Genome Provides Insights Into the Molecular Mechanism of the Biosynthesis of the Medicinal Active Ingredient of Dendrobium.</title>
        <authorList>
            <person name="Xu Q."/>
            <person name="Niu S.-C."/>
            <person name="Li K.-L."/>
            <person name="Zheng P.-J."/>
            <person name="Zhang X.-J."/>
            <person name="Jia Y."/>
            <person name="Liu Y."/>
            <person name="Niu Y.-X."/>
            <person name="Yu L.-H."/>
            <person name="Chen D.-F."/>
            <person name="Zhang G.-Q."/>
        </authorList>
    </citation>
    <scope>NUCLEOTIDE SEQUENCE</scope>
    <source>
        <tissue evidence="5">Leaf</tissue>
    </source>
</reference>
<accession>A0A8T3CD86</accession>
<protein>
    <recommendedName>
        <fullName evidence="2">ACT domain-containing protein ACR</fullName>
    </recommendedName>
    <alternativeName>
        <fullName evidence="2">Protein ACT DOMAIN REPEATS</fullName>
    </alternativeName>
</protein>
<sequence length="597" mass="66897">MMDCWSASNEVDDEYEKLILRMNPPRVSVDNNSNEKATLIKVDSANKHGSLLQVLQALIDLNLTIKRAYISSDGQWVMDVFHVVDEEGNKLHHSEVTERIQQSLSARAFSCLSSRRSVEIQASPNHTSIELIGRDRPGLLSEIFAVLTELKCNIVASQVWTHNSRMASVIYITDQTTQGPIDDHDRLAKIQNLFSYVLKGDKEKQSAKTGISVGTTHMERRLHQLMYEDGDYGRSDLNLEEGKDEKIKPVVTVENCVERGYTVVFVRSKDRPKLLFDTVCTLTDMQYVVFHASVMTEESEAYQEYYIRHVDGRPVNCDGEKERLINCLEAAIKRRSTEGLKLELRSKDRIGLLSDLTRIFRENGLSIIRAEVSTRESQVLSVFYVTDASGNPVQNQTIEALRNQIGESVLSVKDNQLSKSACCKDRRRFSFENLFKFSLWIPDSGDLRKKITHETIIMDTLFIKERSYLTVAQPLNSSKQFCHSIESIRGVVPPGSRNQASLGHLAPQPGVVHPINFIFGVRLKELPARERRKGERSVSAGFSLGDGSDRGRSSGAGKSTIQAASDGSKVFALTGVRERKRGFGPSPSPGADSGQRK</sequence>
<dbReference type="Gene3D" id="3.30.70.260">
    <property type="match status" value="1"/>
</dbReference>
<organism evidence="5 6">
    <name type="scientific">Dendrobium nobile</name>
    <name type="common">Orchid</name>
    <dbReference type="NCBI Taxonomy" id="94219"/>
    <lineage>
        <taxon>Eukaryota</taxon>
        <taxon>Viridiplantae</taxon>
        <taxon>Streptophyta</taxon>
        <taxon>Embryophyta</taxon>
        <taxon>Tracheophyta</taxon>
        <taxon>Spermatophyta</taxon>
        <taxon>Magnoliopsida</taxon>
        <taxon>Liliopsida</taxon>
        <taxon>Asparagales</taxon>
        <taxon>Orchidaceae</taxon>
        <taxon>Epidendroideae</taxon>
        <taxon>Malaxideae</taxon>
        <taxon>Dendrobiinae</taxon>
        <taxon>Dendrobium</taxon>
    </lineage>
</organism>
<dbReference type="PANTHER" id="PTHR31096">
    <property type="entry name" value="ACT DOMAIN-CONTAINING PROTEIN ACR4-RELATED"/>
    <property type="match status" value="1"/>
</dbReference>
<feature type="domain" description="ACT" evidence="4">
    <location>
        <begin position="341"/>
        <end position="420"/>
    </location>
</feature>
<name>A0A8T3CD86_DENNO</name>
<dbReference type="Proteomes" id="UP000829196">
    <property type="component" value="Unassembled WGS sequence"/>
</dbReference>
<feature type="domain" description="ACT" evidence="4">
    <location>
        <begin position="39"/>
        <end position="116"/>
    </location>
</feature>
<dbReference type="InterPro" id="IPR002912">
    <property type="entry name" value="ACT_dom"/>
</dbReference>